<dbReference type="InterPro" id="IPR013785">
    <property type="entry name" value="Aldolase_TIM"/>
</dbReference>
<sequence>MLNHQKIEILDSTLREGEQTPGVSFSVEQKIAMTKRLDAFGVDFIELGHPVVSPDIYEAVETLNDLELHAKKIAHGRASKSDINDVAAIGVEWMGIFFGTSPLSLKHKFNVTKSEALKRIETSVKYGKDKGLKLRFTAEDASRTNLDFLIQVGQMVQECGVERFSIADTVGCLIPARMKELVTNIRSEIDLPLHVHCHNDFGLATANTLAALESGAQCVDVTVNGMGERCGLAPLAEVTTILTELYKVNHNWDLGLLPELSQLVESFSGRISEANKPIVGKNAFTHKAGLHVKTVIEEPKSYEAISPETVYRERHIVIDKYTGKAALKNKLEIMGIHLKDLELKATLKDIKAHPEKVSWKDEELISLANSIKIKV</sequence>
<evidence type="ECO:0000259" key="2">
    <source>
        <dbReference type="PROSITE" id="PS50991"/>
    </source>
</evidence>
<dbReference type="GO" id="GO:0019752">
    <property type="term" value="P:carboxylic acid metabolic process"/>
    <property type="evidence" value="ECO:0007669"/>
    <property type="project" value="InterPro"/>
</dbReference>
<dbReference type="Pfam" id="PF22617">
    <property type="entry name" value="HCS_D2"/>
    <property type="match status" value="1"/>
</dbReference>
<dbReference type="SUPFAM" id="SSF51569">
    <property type="entry name" value="Aldolase"/>
    <property type="match status" value="1"/>
</dbReference>
<organism evidence="3">
    <name type="scientific">hydrothermal vent metagenome</name>
    <dbReference type="NCBI Taxonomy" id="652676"/>
    <lineage>
        <taxon>unclassified sequences</taxon>
        <taxon>metagenomes</taxon>
        <taxon>ecological metagenomes</taxon>
    </lineage>
</organism>
<dbReference type="PROSITE" id="PS50991">
    <property type="entry name" value="PYR_CT"/>
    <property type="match status" value="1"/>
</dbReference>
<dbReference type="PROSITE" id="PS00816">
    <property type="entry name" value="AIPM_HOMOCIT_SYNTH_2"/>
    <property type="match status" value="1"/>
</dbReference>
<dbReference type="InterPro" id="IPR000891">
    <property type="entry name" value="PYR_CT"/>
</dbReference>
<reference evidence="3" key="1">
    <citation type="submission" date="2015-10" db="EMBL/GenBank/DDBJ databases">
        <authorList>
            <person name="Gilbert D.G."/>
        </authorList>
    </citation>
    <scope>NUCLEOTIDE SEQUENCE</scope>
</reference>
<name>A0A160VFN7_9ZZZZ</name>
<keyword evidence="3" id="KW-0012">Acyltransferase</keyword>
<dbReference type="GO" id="GO:0003852">
    <property type="term" value="F:2-isopropylmalate synthase activity"/>
    <property type="evidence" value="ECO:0007669"/>
    <property type="project" value="UniProtKB-EC"/>
</dbReference>
<keyword evidence="1 3" id="KW-0808">Transferase</keyword>
<feature type="domain" description="Pyruvate carboxyltransferase" evidence="2">
    <location>
        <begin position="7"/>
        <end position="258"/>
    </location>
</feature>
<dbReference type="PROSITE" id="PS00815">
    <property type="entry name" value="AIPM_HOMOCIT_SYNTH_1"/>
    <property type="match status" value="1"/>
</dbReference>
<dbReference type="EMBL" id="FAXC01000259">
    <property type="protein sequence ID" value="CUV09480.1"/>
    <property type="molecule type" value="Genomic_DNA"/>
</dbReference>
<dbReference type="PANTHER" id="PTHR42880:SF1">
    <property type="entry name" value="ISOPROPYLMALATE_HOMOCITRATE_CITRAMALATE SYNTHASE FAMILY PROTEIN"/>
    <property type="match status" value="1"/>
</dbReference>
<dbReference type="Gene3D" id="3.20.20.70">
    <property type="entry name" value="Aldolase class I"/>
    <property type="match status" value="1"/>
</dbReference>
<evidence type="ECO:0000313" key="3">
    <source>
        <dbReference type="EMBL" id="CUV09480.1"/>
    </source>
</evidence>
<dbReference type="Pfam" id="PF00682">
    <property type="entry name" value="HMGL-like"/>
    <property type="match status" value="1"/>
</dbReference>
<dbReference type="EC" id="2.3.3.13" evidence="3"/>
<protein>
    <submittedName>
        <fullName evidence="3">2-isopropylmalate synthase</fullName>
        <ecNumber evidence="3">2.3.3.13</ecNumber>
    </submittedName>
</protein>
<dbReference type="InterPro" id="IPR054691">
    <property type="entry name" value="LeuA/HCS_post-cat"/>
</dbReference>
<dbReference type="AlphaFoldDB" id="A0A160VFN7"/>
<dbReference type="InterPro" id="IPR002034">
    <property type="entry name" value="AIPM/Hcit_synth_CS"/>
</dbReference>
<accession>A0A160VFN7</accession>
<evidence type="ECO:0000256" key="1">
    <source>
        <dbReference type="ARBA" id="ARBA00022679"/>
    </source>
</evidence>
<dbReference type="Gene3D" id="1.10.238.260">
    <property type="match status" value="1"/>
</dbReference>
<gene>
    <name evidence="3" type="ORF">MGWOODY_Mmi752</name>
</gene>
<proteinExistence type="predicted"/>
<dbReference type="PANTHER" id="PTHR42880">
    <property type="entry name" value="HOMOCITRATE SYNTHASE"/>
    <property type="match status" value="1"/>
</dbReference>